<evidence type="ECO:0000256" key="5">
    <source>
        <dbReference type="ARBA" id="ARBA00022833"/>
    </source>
</evidence>
<comment type="catalytic activity">
    <reaction evidence="6">
        <text>2'-deoxycytidine + H2O + H(+) = 2'-deoxyuridine + NH4(+)</text>
        <dbReference type="Rhea" id="RHEA:13433"/>
        <dbReference type="ChEBI" id="CHEBI:15377"/>
        <dbReference type="ChEBI" id="CHEBI:15378"/>
        <dbReference type="ChEBI" id="CHEBI:15698"/>
        <dbReference type="ChEBI" id="CHEBI:16450"/>
        <dbReference type="ChEBI" id="CHEBI:28938"/>
        <dbReference type="EC" id="3.5.4.5"/>
    </reaction>
</comment>
<comment type="subunit">
    <text evidence="2 6">Homodimer.</text>
</comment>
<keyword evidence="3 6" id="KW-0479">Metal-binding</keyword>
<dbReference type="OrthoDB" id="9795347at2"/>
<dbReference type="EC" id="3.5.4.5" evidence="6"/>
<evidence type="ECO:0000313" key="12">
    <source>
        <dbReference type="Proteomes" id="UP000184268"/>
    </source>
</evidence>
<reference evidence="11 12" key="1">
    <citation type="submission" date="2016-11" db="EMBL/GenBank/DDBJ databases">
        <authorList>
            <person name="Jaros S."/>
            <person name="Januszkiewicz K."/>
            <person name="Wedrychowicz H."/>
        </authorList>
    </citation>
    <scope>NUCLEOTIDE SEQUENCE [LARGE SCALE GENOMIC DNA]</scope>
    <source>
        <strain evidence="11 12">DSM 16917</strain>
    </source>
</reference>
<dbReference type="RefSeq" id="WP_067657675.1">
    <property type="nucleotide sequence ID" value="NZ_FQXG01000002.1"/>
</dbReference>
<feature type="active site" description="Proton donor" evidence="6 7">
    <location>
        <position position="103"/>
    </location>
</feature>
<dbReference type="PROSITE" id="PS51747">
    <property type="entry name" value="CYT_DCMP_DEAMINASES_2"/>
    <property type="match status" value="2"/>
</dbReference>
<dbReference type="EMBL" id="FQXG01000002">
    <property type="protein sequence ID" value="SHH22126.1"/>
    <property type="molecule type" value="Genomic_DNA"/>
</dbReference>
<evidence type="ECO:0000256" key="7">
    <source>
        <dbReference type="PIRSR" id="PIRSR006334-1"/>
    </source>
</evidence>
<evidence type="ECO:0000256" key="1">
    <source>
        <dbReference type="ARBA" id="ARBA00006576"/>
    </source>
</evidence>
<evidence type="ECO:0000256" key="2">
    <source>
        <dbReference type="ARBA" id="ARBA00011738"/>
    </source>
</evidence>
<dbReference type="PIRSF" id="PIRSF006334">
    <property type="entry name" value="Cdd_plus_pseudo"/>
    <property type="match status" value="1"/>
</dbReference>
<evidence type="ECO:0000256" key="6">
    <source>
        <dbReference type="HAMAP-Rule" id="MF_01558"/>
    </source>
</evidence>
<dbReference type="STRING" id="299255.SAMN02745129_1511"/>
<evidence type="ECO:0000256" key="9">
    <source>
        <dbReference type="PIRSR" id="PIRSR006334-3"/>
    </source>
</evidence>
<comment type="catalytic activity">
    <reaction evidence="6">
        <text>cytidine + H2O + H(+) = uridine + NH4(+)</text>
        <dbReference type="Rhea" id="RHEA:16069"/>
        <dbReference type="ChEBI" id="CHEBI:15377"/>
        <dbReference type="ChEBI" id="CHEBI:15378"/>
        <dbReference type="ChEBI" id="CHEBI:16704"/>
        <dbReference type="ChEBI" id="CHEBI:17562"/>
        <dbReference type="ChEBI" id="CHEBI:28938"/>
        <dbReference type="EC" id="3.5.4.5"/>
    </reaction>
</comment>
<comment type="similarity">
    <text evidence="1 6">Belongs to the cytidine and deoxycytidylate deaminase family.</text>
</comment>
<dbReference type="FunFam" id="3.40.140.10:FF:000007">
    <property type="entry name" value="Cytidine deaminase"/>
    <property type="match status" value="1"/>
</dbReference>
<feature type="binding site" evidence="6 9">
    <location>
        <position position="101"/>
    </location>
    <ligand>
        <name>Zn(2+)</name>
        <dbReference type="ChEBI" id="CHEBI:29105"/>
        <note>catalytic</note>
    </ligand>
</feature>
<feature type="domain" description="CMP/dCMP-type deaminase" evidence="10">
    <location>
        <begin position="186"/>
        <end position="296"/>
    </location>
</feature>
<dbReference type="CDD" id="cd01283">
    <property type="entry name" value="cytidine_deaminase"/>
    <property type="match status" value="2"/>
</dbReference>
<dbReference type="HAMAP" id="MF_01558">
    <property type="entry name" value="Cyt_deam"/>
    <property type="match status" value="1"/>
</dbReference>
<dbReference type="InterPro" id="IPR016192">
    <property type="entry name" value="APOBEC/CMP_deaminase_Zn-bd"/>
</dbReference>
<gene>
    <name evidence="6" type="primary">cdd</name>
    <name evidence="11" type="ORF">SAMN02745129_1511</name>
</gene>
<evidence type="ECO:0000313" key="11">
    <source>
        <dbReference type="EMBL" id="SHH22126.1"/>
    </source>
</evidence>
<keyword evidence="5 6" id="KW-0862">Zinc</keyword>
<evidence type="ECO:0000256" key="8">
    <source>
        <dbReference type="PIRSR" id="PIRSR006334-2"/>
    </source>
</evidence>
<evidence type="ECO:0000259" key="10">
    <source>
        <dbReference type="PROSITE" id="PS51747"/>
    </source>
</evidence>
<dbReference type="PANTHER" id="PTHR11644:SF2">
    <property type="entry name" value="CYTIDINE DEAMINASE"/>
    <property type="match status" value="1"/>
</dbReference>
<sequence length="296" mass="31321">MTQPFSEALASLPAPLAQALVEVVEQPFTGYLNHTQRQALEQRSGLSGNELLLALLPLAADLAQAPVSHFKVGAIAVGHSDDLYFGANLELQGQTLFHSVHAEQAAISHAWLAGEPELKAIVINASPCGHCRQFMNELQHASALQVVLPEQGSQDLHHYLPYAFGPADLGVETGLMADRVKPLQIQGGDAVVQLACEQAAASYAPYSLSPAAVVLQTRDGRQFAGRYAENAAFNPSLPPMQMALSAMALAKVPFSEIQRAVLLQLEGAQIDQSHAATAALSAVSEVALEVALARPA</sequence>
<dbReference type="GO" id="GO:0008270">
    <property type="term" value="F:zinc ion binding"/>
    <property type="evidence" value="ECO:0007669"/>
    <property type="project" value="UniProtKB-UniRule"/>
</dbReference>
<dbReference type="NCBIfam" id="NF006537">
    <property type="entry name" value="PRK09027.1"/>
    <property type="match status" value="1"/>
</dbReference>
<dbReference type="AlphaFoldDB" id="A0A1M5R7X1"/>
<dbReference type="Proteomes" id="UP000184268">
    <property type="component" value="Unassembled WGS sequence"/>
</dbReference>
<protein>
    <recommendedName>
        <fullName evidence="6">Cytidine deaminase</fullName>
        <ecNumber evidence="6">3.5.4.5</ecNumber>
    </recommendedName>
    <alternativeName>
        <fullName evidence="6">Cytidine aminohydrolase</fullName>
        <shortName evidence="6">CDA</shortName>
    </alternativeName>
</protein>
<dbReference type="Gene3D" id="3.40.140.10">
    <property type="entry name" value="Cytidine Deaminase, domain 2"/>
    <property type="match status" value="2"/>
</dbReference>
<dbReference type="InterPro" id="IPR013171">
    <property type="entry name" value="Cyd/dCyd_deaminase_Zn-bd"/>
</dbReference>
<dbReference type="SUPFAM" id="SSF53927">
    <property type="entry name" value="Cytidine deaminase-like"/>
    <property type="match status" value="2"/>
</dbReference>
<dbReference type="InterPro" id="IPR002125">
    <property type="entry name" value="CMP_dCMP_dom"/>
</dbReference>
<dbReference type="PANTHER" id="PTHR11644">
    <property type="entry name" value="CYTIDINE DEAMINASE"/>
    <property type="match status" value="1"/>
</dbReference>
<dbReference type="GO" id="GO:0005829">
    <property type="term" value="C:cytosol"/>
    <property type="evidence" value="ECO:0007669"/>
    <property type="project" value="TreeGrafter"/>
</dbReference>
<dbReference type="PROSITE" id="PS00903">
    <property type="entry name" value="CYT_DCMP_DEAMINASES_1"/>
    <property type="match status" value="1"/>
</dbReference>
<accession>A0A1M5R7X1</accession>
<dbReference type="GO" id="GO:0055086">
    <property type="term" value="P:nucleobase-containing small molecule metabolic process"/>
    <property type="evidence" value="ECO:0007669"/>
    <property type="project" value="UniProtKB-ARBA"/>
</dbReference>
<feature type="domain" description="CMP/dCMP-type deaminase" evidence="10">
    <location>
        <begin position="47"/>
        <end position="167"/>
    </location>
</feature>
<proteinExistence type="inferred from homology"/>
<dbReference type="Pfam" id="PF08211">
    <property type="entry name" value="dCMP_cyt_deam_2"/>
    <property type="match status" value="1"/>
</dbReference>
<dbReference type="InterPro" id="IPR050202">
    <property type="entry name" value="Cyt/Deoxycyt_deaminase"/>
</dbReference>
<dbReference type="GO" id="GO:0004126">
    <property type="term" value="F:cytidine deaminase activity"/>
    <property type="evidence" value="ECO:0007669"/>
    <property type="project" value="UniProtKB-UniRule"/>
</dbReference>
<evidence type="ECO:0000256" key="4">
    <source>
        <dbReference type="ARBA" id="ARBA00022801"/>
    </source>
</evidence>
<organism evidence="11 12">
    <name type="scientific">Ferrimonas marina</name>
    <dbReference type="NCBI Taxonomy" id="299255"/>
    <lineage>
        <taxon>Bacteria</taxon>
        <taxon>Pseudomonadati</taxon>
        <taxon>Pseudomonadota</taxon>
        <taxon>Gammaproteobacteria</taxon>
        <taxon>Alteromonadales</taxon>
        <taxon>Ferrimonadaceae</taxon>
        <taxon>Ferrimonas</taxon>
    </lineage>
</organism>
<evidence type="ECO:0000256" key="3">
    <source>
        <dbReference type="ARBA" id="ARBA00022723"/>
    </source>
</evidence>
<dbReference type="GO" id="GO:0042802">
    <property type="term" value="F:identical protein binding"/>
    <property type="evidence" value="ECO:0007669"/>
    <property type="project" value="UniProtKB-ARBA"/>
</dbReference>
<comment type="cofactor">
    <cofactor evidence="6 9">
        <name>Zn(2+)</name>
        <dbReference type="ChEBI" id="CHEBI:29105"/>
    </cofactor>
    <text evidence="6 9">Binds 1 zinc ion.</text>
</comment>
<comment type="function">
    <text evidence="6">This enzyme scavenges exogenous and endogenous cytidine and 2'-deoxycytidine for UMP synthesis.</text>
</comment>
<dbReference type="InterPro" id="IPR020797">
    <property type="entry name" value="Cytidine_deaminase_bacteria"/>
</dbReference>
<dbReference type="InterPro" id="IPR016193">
    <property type="entry name" value="Cytidine_deaminase-like"/>
</dbReference>
<feature type="binding site" evidence="6 8">
    <location>
        <begin position="88"/>
        <end position="90"/>
    </location>
    <ligand>
        <name>substrate</name>
    </ligand>
</feature>
<feature type="binding site" evidence="6 9">
    <location>
        <position position="128"/>
    </location>
    <ligand>
        <name>Zn(2+)</name>
        <dbReference type="ChEBI" id="CHEBI:29105"/>
        <note>catalytic</note>
    </ligand>
</feature>
<name>A0A1M5R7X1_9GAMM</name>
<keyword evidence="4 6" id="KW-0378">Hydrolase</keyword>
<keyword evidence="12" id="KW-1185">Reference proteome</keyword>
<dbReference type="Pfam" id="PF00383">
    <property type="entry name" value="dCMP_cyt_deam_1"/>
    <property type="match status" value="1"/>
</dbReference>
<feature type="binding site" evidence="6 9">
    <location>
        <position position="131"/>
    </location>
    <ligand>
        <name>Zn(2+)</name>
        <dbReference type="ChEBI" id="CHEBI:29105"/>
        <note>catalytic</note>
    </ligand>
</feature>
<dbReference type="GO" id="GO:0072527">
    <property type="term" value="P:pyrimidine-containing compound metabolic process"/>
    <property type="evidence" value="ECO:0007669"/>
    <property type="project" value="UniProtKB-ARBA"/>
</dbReference>